<accession>W3VSQ7</accession>
<organism evidence="2 3">
    <name type="scientific">Moesziomyces aphidis</name>
    <name type="common">Pseudozyma aphidis</name>
    <dbReference type="NCBI Taxonomy" id="84754"/>
    <lineage>
        <taxon>Eukaryota</taxon>
        <taxon>Fungi</taxon>
        <taxon>Dikarya</taxon>
        <taxon>Basidiomycota</taxon>
        <taxon>Ustilaginomycotina</taxon>
        <taxon>Ustilaginomycetes</taxon>
        <taxon>Ustilaginales</taxon>
        <taxon>Ustilaginaceae</taxon>
        <taxon>Moesziomyces</taxon>
    </lineage>
</organism>
<evidence type="ECO:0000256" key="1">
    <source>
        <dbReference type="SAM" id="SignalP"/>
    </source>
</evidence>
<feature type="chain" id="PRO_5004833358" evidence="1">
    <location>
        <begin position="20"/>
        <end position="237"/>
    </location>
</feature>
<keyword evidence="1" id="KW-0732">Signal</keyword>
<dbReference type="AlphaFoldDB" id="W3VSQ7"/>
<proteinExistence type="predicted"/>
<protein>
    <submittedName>
        <fullName evidence="2">Uncharacterized protein</fullName>
    </submittedName>
</protein>
<sequence length="237" mass="27360">MRVLFAALVLAFILGTTCAQESVSDKQVSDGYDTIHQLGKKHDLSAIRVKKDGTYEGKRRGDGQVMQVDIPLDPHVLAEIKRRDARRIEDQSKLQANLLQPPSKDYLIAVCIPTICQFESDICSRLISSYIKRMGNDRSFRGPVVQQEPVRVRVDTWIRMIMDRRAPSMDWDELERAMRTEMCYLLDGVVRSSIFRVPCVKFDDQFLLRMLPSYGGCCLERISEFYDRMDADYNARH</sequence>
<gene>
    <name evidence="2" type="ORF">PaG_01057</name>
</gene>
<evidence type="ECO:0000313" key="2">
    <source>
        <dbReference type="EMBL" id="ETS64589.1"/>
    </source>
</evidence>
<feature type="signal peptide" evidence="1">
    <location>
        <begin position="1"/>
        <end position="19"/>
    </location>
</feature>
<dbReference type="HOGENOM" id="CLU_1171054_0_0_1"/>
<evidence type="ECO:0000313" key="3">
    <source>
        <dbReference type="Proteomes" id="UP000019462"/>
    </source>
</evidence>
<reference evidence="2 3" key="1">
    <citation type="journal article" date="2014" name="Genome Announc.">
        <title>Genome sequence of the basidiomycetous fungus Pseudozyma aphidis DSM70725, an efficient producer of biosurfactant mannosylerythritol lipids.</title>
        <authorList>
            <person name="Lorenz S."/>
            <person name="Guenther M."/>
            <person name="Grumaz C."/>
            <person name="Rupp S."/>
            <person name="Zibek S."/>
            <person name="Sohn K."/>
        </authorList>
    </citation>
    <scope>NUCLEOTIDE SEQUENCE [LARGE SCALE GENOMIC DNA]</scope>
    <source>
        <strain evidence="3">ATCC 32657 / CBS 517.83 / DSM 70725 / JCM 10318 / NBRC 10182 / NRRL Y-7954 / St-0401</strain>
    </source>
</reference>
<keyword evidence="3" id="KW-1185">Reference proteome</keyword>
<dbReference type="EMBL" id="AWNI01000005">
    <property type="protein sequence ID" value="ETS64589.1"/>
    <property type="molecule type" value="Genomic_DNA"/>
</dbReference>
<comment type="caution">
    <text evidence="2">The sequence shown here is derived from an EMBL/GenBank/DDBJ whole genome shotgun (WGS) entry which is preliminary data.</text>
</comment>
<dbReference type="OrthoDB" id="10388768at2759"/>
<name>W3VSQ7_MOEAP</name>
<dbReference type="Proteomes" id="UP000019462">
    <property type="component" value="Unassembled WGS sequence"/>
</dbReference>